<dbReference type="InterPro" id="IPR010620">
    <property type="entry name" value="SBBP_repeat"/>
</dbReference>
<dbReference type="InterPro" id="IPR000315">
    <property type="entry name" value="Znf_B-box"/>
</dbReference>
<accession>A0A8S3QNQ2</accession>
<keyword evidence="1" id="KW-0862">Zinc</keyword>
<dbReference type="InterPro" id="IPR011042">
    <property type="entry name" value="6-blade_b-propeller_TolB-like"/>
</dbReference>
<gene>
    <name evidence="3" type="ORF">MEDL_12077</name>
</gene>
<evidence type="ECO:0000259" key="2">
    <source>
        <dbReference type="PROSITE" id="PS50119"/>
    </source>
</evidence>
<name>A0A8S3QNQ2_MYTED</name>
<dbReference type="Pfam" id="PF06739">
    <property type="entry name" value="SBBP"/>
    <property type="match status" value="1"/>
</dbReference>
<proteinExistence type="predicted"/>
<sequence>MATSADEFCTLCEQNDITRKAEIWCYECQDYMCSDCSRPHGVSRLSKRHTTVSIHEFRQIPDYIRSIKHVCIEHDDQFDFFCPTHNQSCCRQCVSLDHKNCKNISLIEKALKTVDQTSRLSKIQQSVHDVIESIQLVRKDRDTYKQNVFEQEKTIQDKIGTIRSMLNDRLDSIEKASLKELSKIVDTEISNTDNSIDALINIEVEVTILSKNINLIKDNATDKQIFLGVLEIESSVGSAKQSLSAFRKTDSKLITFDGRRATKTFEDIKSLGSFSFSTTSNHMDIIDSESIQAQQLTDRVDRILSIYKDGTKSPRPVNLPEQIISIFDIEKASEDGNTIAISTRNKKVHILSLENLNIKTIPIEGNSNGISYNDGTIYCCSEPHGILSVNIEDNPSNIHYLLPYRCATYSYIALHKEFLYYTKTERSIECCDIEGNVMWSFEDTKILRQPRGIVVDKDGNIFVVGGTSENIIVISDDGINCREVLNTDSGLNNPRAISYDREHNGLLICNSEGKAFIYNIV</sequence>
<keyword evidence="4" id="KW-1185">Reference proteome</keyword>
<dbReference type="AlphaFoldDB" id="A0A8S3QNQ2"/>
<dbReference type="SUPFAM" id="SSF101898">
    <property type="entry name" value="NHL repeat"/>
    <property type="match status" value="1"/>
</dbReference>
<comment type="caution">
    <text evidence="3">The sequence shown here is derived from an EMBL/GenBank/DDBJ whole genome shotgun (WGS) entry which is preliminary data.</text>
</comment>
<dbReference type="Proteomes" id="UP000683360">
    <property type="component" value="Unassembled WGS sequence"/>
</dbReference>
<protein>
    <recommendedName>
        <fullName evidence="2">B box-type domain-containing protein</fullName>
    </recommendedName>
</protein>
<dbReference type="PANTHER" id="PTHR25462">
    <property type="entry name" value="BONUS, ISOFORM C-RELATED"/>
    <property type="match status" value="1"/>
</dbReference>
<keyword evidence="1" id="KW-0863">Zinc-finger</keyword>
<dbReference type="Gene3D" id="2.120.10.30">
    <property type="entry name" value="TolB, C-terminal domain"/>
    <property type="match status" value="1"/>
</dbReference>
<dbReference type="PROSITE" id="PS50119">
    <property type="entry name" value="ZF_BBOX"/>
    <property type="match status" value="1"/>
</dbReference>
<dbReference type="OrthoDB" id="6159525at2759"/>
<dbReference type="SMART" id="SM00336">
    <property type="entry name" value="BBOX"/>
    <property type="match status" value="2"/>
</dbReference>
<evidence type="ECO:0000313" key="3">
    <source>
        <dbReference type="EMBL" id="CAG2197230.1"/>
    </source>
</evidence>
<feature type="domain" description="B box-type" evidence="2">
    <location>
        <begin position="4"/>
        <end position="54"/>
    </location>
</feature>
<dbReference type="PANTHER" id="PTHR25462:SF296">
    <property type="entry name" value="MEIOTIC P26, ISOFORM F"/>
    <property type="match status" value="1"/>
</dbReference>
<dbReference type="SUPFAM" id="SSF57845">
    <property type="entry name" value="B-box zinc-binding domain"/>
    <property type="match status" value="1"/>
</dbReference>
<dbReference type="InterPro" id="IPR047153">
    <property type="entry name" value="TRIM45/56/19-like"/>
</dbReference>
<dbReference type="GO" id="GO:0008270">
    <property type="term" value="F:zinc ion binding"/>
    <property type="evidence" value="ECO:0007669"/>
    <property type="project" value="UniProtKB-KW"/>
</dbReference>
<dbReference type="Gene3D" id="3.30.160.60">
    <property type="entry name" value="Classic Zinc Finger"/>
    <property type="match status" value="1"/>
</dbReference>
<organism evidence="3 4">
    <name type="scientific">Mytilus edulis</name>
    <name type="common">Blue mussel</name>
    <dbReference type="NCBI Taxonomy" id="6550"/>
    <lineage>
        <taxon>Eukaryota</taxon>
        <taxon>Metazoa</taxon>
        <taxon>Spiralia</taxon>
        <taxon>Lophotrochozoa</taxon>
        <taxon>Mollusca</taxon>
        <taxon>Bivalvia</taxon>
        <taxon>Autobranchia</taxon>
        <taxon>Pteriomorphia</taxon>
        <taxon>Mytilida</taxon>
        <taxon>Mytiloidea</taxon>
        <taxon>Mytilidae</taxon>
        <taxon>Mytilinae</taxon>
        <taxon>Mytilus</taxon>
    </lineage>
</organism>
<dbReference type="CDD" id="cd19757">
    <property type="entry name" value="Bbox1"/>
    <property type="match status" value="1"/>
</dbReference>
<keyword evidence="1" id="KW-0479">Metal-binding</keyword>
<evidence type="ECO:0000256" key="1">
    <source>
        <dbReference type="PROSITE-ProRule" id="PRU00024"/>
    </source>
</evidence>
<reference evidence="3" key="1">
    <citation type="submission" date="2021-03" db="EMBL/GenBank/DDBJ databases">
        <authorList>
            <person name="Bekaert M."/>
        </authorList>
    </citation>
    <scope>NUCLEOTIDE SEQUENCE</scope>
</reference>
<evidence type="ECO:0000313" key="4">
    <source>
        <dbReference type="Proteomes" id="UP000683360"/>
    </source>
</evidence>
<dbReference type="EMBL" id="CAJPWZ010000643">
    <property type="protein sequence ID" value="CAG2197230.1"/>
    <property type="molecule type" value="Genomic_DNA"/>
</dbReference>